<name>A0AAV5I8K7_9ROSI</name>
<evidence type="ECO:0000313" key="2">
    <source>
        <dbReference type="EMBL" id="GKU95861.1"/>
    </source>
</evidence>
<dbReference type="AlphaFoldDB" id="A0AAV5I8K7"/>
<evidence type="ECO:0000256" key="1">
    <source>
        <dbReference type="SAM" id="MobiDB-lite"/>
    </source>
</evidence>
<protein>
    <submittedName>
        <fullName evidence="2">Uncharacterized protein</fullName>
    </submittedName>
</protein>
<gene>
    <name evidence="2" type="ORF">SLEP1_g9165</name>
</gene>
<feature type="compositionally biased region" description="Pro residues" evidence="1">
    <location>
        <begin position="118"/>
        <end position="127"/>
    </location>
</feature>
<keyword evidence="3" id="KW-1185">Reference proteome</keyword>
<accession>A0AAV5I8K7</accession>
<proteinExistence type="predicted"/>
<sequence>MEFLLIEKKVDTELQKSCLASIVPENIKLVYLRRSLVEKLIMQSHNLGTRLLEVPLESKRGVEMVQGVHLTISGRNCVRICIRVKDGLLKKPSVEELKQKDRSLHKDITKDVCIPNSHRPPFPPPGV</sequence>
<dbReference type="InterPro" id="IPR045894">
    <property type="entry name" value="At5g08430-like"/>
</dbReference>
<organism evidence="2 3">
    <name type="scientific">Rubroshorea leprosula</name>
    <dbReference type="NCBI Taxonomy" id="152421"/>
    <lineage>
        <taxon>Eukaryota</taxon>
        <taxon>Viridiplantae</taxon>
        <taxon>Streptophyta</taxon>
        <taxon>Embryophyta</taxon>
        <taxon>Tracheophyta</taxon>
        <taxon>Spermatophyta</taxon>
        <taxon>Magnoliopsida</taxon>
        <taxon>eudicotyledons</taxon>
        <taxon>Gunneridae</taxon>
        <taxon>Pentapetalae</taxon>
        <taxon>rosids</taxon>
        <taxon>malvids</taxon>
        <taxon>Malvales</taxon>
        <taxon>Dipterocarpaceae</taxon>
        <taxon>Rubroshorea</taxon>
    </lineage>
</organism>
<dbReference type="EMBL" id="BPVZ01000009">
    <property type="protein sequence ID" value="GKU95861.1"/>
    <property type="molecule type" value="Genomic_DNA"/>
</dbReference>
<evidence type="ECO:0000313" key="3">
    <source>
        <dbReference type="Proteomes" id="UP001054252"/>
    </source>
</evidence>
<feature type="region of interest" description="Disordered" evidence="1">
    <location>
        <begin position="108"/>
        <end position="127"/>
    </location>
</feature>
<dbReference type="Proteomes" id="UP001054252">
    <property type="component" value="Unassembled WGS sequence"/>
</dbReference>
<dbReference type="PANTHER" id="PTHR46851:SF22">
    <property type="entry name" value="ZINC ION BINDING _ DNA BINDING PROTEIN"/>
    <property type="match status" value="1"/>
</dbReference>
<comment type="caution">
    <text evidence="2">The sequence shown here is derived from an EMBL/GenBank/DDBJ whole genome shotgun (WGS) entry which is preliminary data.</text>
</comment>
<dbReference type="PANTHER" id="PTHR46851">
    <property type="entry name" value="OS01G0884500 PROTEIN"/>
    <property type="match status" value="1"/>
</dbReference>
<reference evidence="2 3" key="1">
    <citation type="journal article" date="2021" name="Commun. Biol.">
        <title>The genome of Shorea leprosula (Dipterocarpaceae) highlights the ecological relevance of drought in aseasonal tropical rainforests.</title>
        <authorList>
            <person name="Ng K.K.S."/>
            <person name="Kobayashi M.J."/>
            <person name="Fawcett J.A."/>
            <person name="Hatakeyama M."/>
            <person name="Paape T."/>
            <person name="Ng C.H."/>
            <person name="Ang C.C."/>
            <person name="Tnah L.H."/>
            <person name="Lee C.T."/>
            <person name="Nishiyama T."/>
            <person name="Sese J."/>
            <person name="O'Brien M.J."/>
            <person name="Copetti D."/>
            <person name="Mohd Noor M.I."/>
            <person name="Ong R.C."/>
            <person name="Putra M."/>
            <person name="Sireger I.Z."/>
            <person name="Indrioko S."/>
            <person name="Kosugi Y."/>
            <person name="Izuno A."/>
            <person name="Isagi Y."/>
            <person name="Lee S.L."/>
            <person name="Shimizu K.K."/>
        </authorList>
    </citation>
    <scope>NUCLEOTIDE SEQUENCE [LARGE SCALE GENOMIC DNA]</scope>
    <source>
        <strain evidence="2">214</strain>
    </source>
</reference>